<protein>
    <submittedName>
        <fullName evidence="5">3-phosphoshikimate 1-carboxyvinyltransferase/cyclohexanecarboxylate-CoA ligase</fullName>
    </submittedName>
</protein>
<dbReference type="PANTHER" id="PTHR43201">
    <property type="entry name" value="ACYL-COA SYNTHETASE"/>
    <property type="match status" value="1"/>
</dbReference>
<organism evidence="5 6">
    <name type="scientific">Alicyclobacillus tolerans</name>
    <dbReference type="NCBI Taxonomy" id="90970"/>
    <lineage>
        <taxon>Bacteria</taxon>
        <taxon>Bacillati</taxon>
        <taxon>Bacillota</taxon>
        <taxon>Bacilli</taxon>
        <taxon>Bacillales</taxon>
        <taxon>Alicyclobacillaceae</taxon>
        <taxon>Alicyclobacillus</taxon>
    </lineage>
</organism>
<name>A0A1M6MID8_9BACL</name>
<evidence type="ECO:0000313" key="5">
    <source>
        <dbReference type="EMBL" id="SHJ83090.1"/>
    </source>
</evidence>
<sequence>MMENLFHHSGFLESIKQHVRKFPTKTAVVDISNPQSITMSYQELQETAETIAANLLAKGLQKGEAVAYQLPSGWQFIVITMGIWYAGGVPCPLLPSLREREVRFILDRSQARIYIYPDTYRNFDYSQLAHSLEDKFADLQFFCIPQSEQIPALSSLAGLADPLDHEYHLQPHAPTLDSIAQLLFTSGTTGEPKGALHTFSTLSYALFRHTQTLRLSYQDVIWVPSPLAHQTGFLYGMMLSLFLGATGVYHAAWHVEKAKQAIEKEGATFVQAAMPFLSDITHMSEPPQGLRIFVATGAAIPRQLADLAKQKLACKIVGAWGSTETCLVTVGHPDDPVEKLWGTDGRVMEGMSIRVVDENGQVLPPGTEGNFQVKTPAMFIGYLHRPDLYEAALTKDGYFDTGDLAIVDEDGFIKISGRKKDIINRGGEKIPVAEIENLLYTHPSIADAALVAMPDLRLGERACLFVVGKEDSQPLKLEDITGFLQQQGVAKIYWPERLEWIAEMPRTASGKIQKYLLRQRLQEKSLDA</sequence>
<dbReference type="Pfam" id="PF13193">
    <property type="entry name" value="AMP-binding_C"/>
    <property type="match status" value="1"/>
</dbReference>
<keyword evidence="6" id="KW-1185">Reference proteome</keyword>
<dbReference type="GO" id="GO:0031956">
    <property type="term" value="F:medium-chain fatty acid-CoA ligase activity"/>
    <property type="evidence" value="ECO:0007669"/>
    <property type="project" value="TreeGrafter"/>
</dbReference>
<evidence type="ECO:0000313" key="6">
    <source>
        <dbReference type="Proteomes" id="UP000184016"/>
    </source>
</evidence>
<dbReference type="AlphaFoldDB" id="A0A1M6MID8"/>
<dbReference type="GO" id="GO:0016740">
    <property type="term" value="F:transferase activity"/>
    <property type="evidence" value="ECO:0007669"/>
    <property type="project" value="UniProtKB-KW"/>
</dbReference>
<evidence type="ECO:0000256" key="2">
    <source>
        <dbReference type="ARBA" id="ARBA00022598"/>
    </source>
</evidence>
<evidence type="ECO:0000259" key="4">
    <source>
        <dbReference type="Pfam" id="PF13193"/>
    </source>
</evidence>
<dbReference type="Pfam" id="PF00501">
    <property type="entry name" value="AMP-binding"/>
    <property type="match status" value="1"/>
</dbReference>
<accession>A0A1M6MID8</accession>
<dbReference type="RefSeq" id="WP_242650238.1">
    <property type="nucleotide sequence ID" value="NZ_FRAF01000004.1"/>
</dbReference>
<dbReference type="STRING" id="1830138.SAMN05443507_10465"/>
<dbReference type="EMBL" id="FRAF01000004">
    <property type="protein sequence ID" value="SHJ83090.1"/>
    <property type="molecule type" value="Genomic_DNA"/>
</dbReference>
<dbReference type="InterPro" id="IPR020845">
    <property type="entry name" value="AMP-binding_CS"/>
</dbReference>
<dbReference type="InterPro" id="IPR000873">
    <property type="entry name" value="AMP-dep_synth/lig_dom"/>
</dbReference>
<dbReference type="InterPro" id="IPR025110">
    <property type="entry name" value="AMP-bd_C"/>
</dbReference>
<comment type="similarity">
    <text evidence="1">Belongs to the ATP-dependent AMP-binding enzyme family.</text>
</comment>
<dbReference type="PROSITE" id="PS00455">
    <property type="entry name" value="AMP_BINDING"/>
    <property type="match status" value="1"/>
</dbReference>
<dbReference type="InterPro" id="IPR042099">
    <property type="entry name" value="ANL_N_sf"/>
</dbReference>
<dbReference type="Gene3D" id="3.30.300.30">
    <property type="match status" value="1"/>
</dbReference>
<proteinExistence type="inferred from homology"/>
<gene>
    <name evidence="5" type="ORF">SAMN05443507_10465</name>
</gene>
<feature type="domain" description="AMP-dependent synthetase/ligase" evidence="3">
    <location>
        <begin position="16"/>
        <end position="383"/>
    </location>
</feature>
<dbReference type="SUPFAM" id="SSF56801">
    <property type="entry name" value="Acetyl-CoA synthetase-like"/>
    <property type="match status" value="1"/>
</dbReference>
<dbReference type="Gene3D" id="3.40.50.12780">
    <property type="entry name" value="N-terminal domain of ligase-like"/>
    <property type="match status" value="1"/>
</dbReference>
<evidence type="ECO:0000259" key="3">
    <source>
        <dbReference type="Pfam" id="PF00501"/>
    </source>
</evidence>
<feature type="domain" description="AMP-binding enzyme C-terminal" evidence="4">
    <location>
        <begin position="434"/>
        <end position="511"/>
    </location>
</feature>
<dbReference type="InterPro" id="IPR045851">
    <property type="entry name" value="AMP-bd_C_sf"/>
</dbReference>
<dbReference type="Proteomes" id="UP000184016">
    <property type="component" value="Unassembled WGS sequence"/>
</dbReference>
<keyword evidence="2 5" id="KW-0436">Ligase</keyword>
<keyword evidence="5" id="KW-0808">Transferase</keyword>
<dbReference type="GO" id="GO:0006631">
    <property type="term" value="P:fatty acid metabolic process"/>
    <property type="evidence" value="ECO:0007669"/>
    <property type="project" value="TreeGrafter"/>
</dbReference>
<evidence type="ECO:0000256" key="1">
    <source>
        <dbReference type="ARBA" id="ARBA00006432"/>
    </source>
</evidence>
<dbReference type="PANTHER" id="PTHR43201:SF5">
    <property type="entry name" value="MEDIUM-CHAIN ACYL-COA LIGASE ACSF2, MITOCHONDRIAL"/>
    <property type="match status" value="1"/>
</dbReference>
<reference evidence="6" key="1">
    <citation type="submission" date="2016-11" db="EMBL/GenBank/DDBJ databases">
        <authorList>
            <person name="Varghese N."/>
            <person name="Submissions S."/>
        </authorList>
    </citation>
    <scope>NUCLEOTIDE SEQUENCE [LARGE SCALE GENOMIC DNA]</scope>
    <source>
        <strain evidence="6">USBA-503</strain>
    </source>
</reference>